<dbReference type="PANTHER" id="PTHR30336">
    <property type="entry name" value="INNER MEMBRANE PROTEIN, PROBABLE PERMEASE"/>
    <property type="match status" value="1"/>
</dbReference>
<organism evidence="2 3">
    <name type="scientific">Christiangramia flava JLT2011</name>
    <dbReference type="NCBI Taxonomy" id="1229726"/>
    <lineage>
        <taxon>Bacteria</taxon>
        <taxon>Pseudomonadati</taxon>
        <taxon>Bacteroidota</taxon>
        <taxon>Flavobacteriia</taxon>
        <taxon>Flavobacteriales</taxon>
        <taxon>Flavobacteriaceae</taxon>
        <taxon>Christiangramia</taxon>
    </lineage>
</organism>
<dbReference type="OrthoDB" id="9782395at2"/>
<accession>A0A1L7I1A2</accession>
<name>A0A1L7I1A2_9FLAO</name>
<dbReference type="EMBL" id="CP016359">
    <property type="protein sequence ID" value="APU66964.1"/>
    <property type="molecule type" value="Genomic_DNA"/>
</dbReference>
<dbReference type="InterPro" id="IPR051599">
    <property type="entry name" value="Cell_Envelope_Assoc"/>
</dbReference>
<reference evidence="2 3" key="1">
    <citation type="submission" date="2016-07" db="EMBL/GenBank/DDBJ databases">
        <title>Multi-omics approach to identify versatile polysaccharide utilization systems of a marine flavobacterium Gramella flava.</title>
        <authorList>
            <person name="Tang K."/>
        </authorList>
    </citation>
    <scope>NUCLEOTIDE SEQUENCE [LARGE SCALE GENOMIC DNA]</scope>
    <source>
        <strain evidence="2 3">JLT2011</strain>
    </source>
</reference>
<dbReference type="RefSeq" id="WP_083645908.1">
    <property type="nucleotide sequence ID" value="NZ_AMRU01000008.1"/>
</dbReference>
<dbReference type="InterPro" id="IPR003848">
    <property type="entry name" value="DUF218"/>
</dbReference>
<evidence type="ECO:0000313" key="3">
    <source>
        <dbReference type="Proteomes" id="UP000186230"/>
    </source>
</evidence>
<evidence type="ECO:0000313" key="2">
    <source>
        <dbReference type="EMBL" id="APU66964.1"/>
    </source>
</evidence>
<gene>
    <name evidence="2" type="ORF">GRFL_0240</name>
</gene>
<keyword evidence="3" id="KW-1185">Reference proteome</keyword>
<dbReference type="AlphaFoldDB" id="A0A1L7I1A2"/>
<dbReference type="KEGG" id="gfl:GRFL_0240"/>
<evidence type="ECO:0000259" key="1">
    <source>
        <dbReference type="Pfam" id="PF02698"/>
    </source>
</evidence>
<dbReference type="CDD" id="cd06259">
    <property type="entry name" value="YdcF-like"/>
    <property type="match status" value="1"/>
</dbReference>
<proteinExistence type="predicted"/>
<dbReference type="Proteomes" id="UP000186230">
    <property type="component" value="Chromosome"/>
</dbReference>
<feature type="domain" description="DUF218" evidence="1">
    <location>
        <begin position="49"/>
        <end position="178"/>
    </location>
</feature>
<dbReference type="STRING" id="1229726.GRFL_0240"/>
<dbReference type="GO" id="GO:0005886">
    <property type="term" value="C:plasma membrane"/>
    <property type="evidence" value="ECO:0007669"/>
    <property type="project" value="TreeGrafter"/>
</dbReference>
<dbReference type="PANTHER" id="PTHR30336:SF6">
    <property type="entry name" value="INTEGRAL MEMBRANE PROTEIN"/>
    <property type="match status" value="1"/>
</dbReference>
<dbReference type="Pfam" id="PF02698">
    <property type="entry name" value="DUF218"/>
    <property type="match status" value="1"/>
</dbReference>
<protein>
    <submittedName>
        <fullName evidence="2">SanA protein</fullName>
    </submittedName>
</protein>
<sequence>MKRLKKLIIFLVIGLVMVIFAVLGLESIFLKETSSSIFRDFNEVPSRTTVIILGASVHANGDLSPILKDRVDTAIKLYKRGKVKNFLVTGDHRSEDYNEVSAMVNYLQENGIPKALIKTDHAGLDTYDSMYRAGKLFQVNDAVVVTQAFHLPRALFIANHLDLNYIGFAADQRAYQTEYRLKQREKLANFKALWEIALNKKPTTLKARLKSKN</sequence>